<dbReference type="Proteomes" id="UP000053327">
    <property type="component" value="Unassembled WGS sequence"/>
</dbReference>
<evidence type="ECO:0000256" key="1">
    <source>
        <dbReference type="SAM" id="MobiDB-lite"/>
    </source>
</evidence>
<evidence type="ECO:0000313" key="2">
    <source>
        <dbReference type="EMBL" id="KMZ86861.1"/>
    </source>
</evidence>
<reference evidence="2 3" key="1">
    <citation type="submission" date="2011-08" db="EMBL/GenBank/DDBJ databases">
        <title>The Genome Sequence of Plasmodium vivax Brazil I.</title>
        <authorList>
            <consortium name="The Broad Institute Genome Sequencing Platform"/>
            <consortium name="The Broad Institute Genome Sequencing Center for Infectious Disease"/>
            <person name="Neafsey D."/>
            <person name="Carlton J."/>
            <person name="Barnwell J."/>
            <person name="Collins W."/>
            <person name="Escalante A."/>
            <person name="Mullikin J."/>
            <person name="Saul A."/>
            <person name="Guigo R."/>
            <person name="Camara F."/>
            <person name="Young S.K."/>
            <person name="Zeng Q."/>
            <person name="Gargeya S."/>
            <person name="Fitzgerald M."/>
            <person name="Haas B."/>
            <person name="Abouelleil A."/>
            <person name="Alvarado L."/>
            <person name="Arachchi H.M."/>
            <person name="Berlin A."/>
            <person name="Brown A."/>
            <person name="Chapman S.B."/>
            <person name="Chen Z."/>
            <person name="Dunbar C."/>
            <person name="Freedman E."/>
            <person name="Gearin G."/>
            <person name="Gellesch M."/>
            <person name="Goldberg J."/>
            <person name="Griggs A."/>
            <person name="Gujja S."/>
            <person name="Heiman D."/>
            <person name="Howarth C."/>
            <person name="Larson L."/>
            <person name="Lui A."/>
            <person name="MacDonald P.J.P."/>
            <person name="Montmayeur A."/>
            <person name="Murphy C."/>
            <person name="Neiman D."/>
            <person name="Pearson M."/>
            <person name="Priest M."/>
            <person name="Roberts A."/>
            <person name="Saif S."/>
            <person name="Shea T."/>
            <person name="Shenoy N."/>
            <person name="Sisk P."/>
            <person name="Stolte C."/>
            <person name="Sykes S."/>
            <person name="Wortman J."/>
            <person name="Nusbaum C."/>
            <person name="Birren B."/>
        </authorList>
    </citation>
    <scope>NUCLEOTIDE SEQUENCE [LARGE SCALE GENOMIC DNA]</scope>
    <source>
        <strain evidence="2 3">Brazil I</strain>
    </source>
</reference>
<protein>
    <submittedName>
        <fullName evidence="2">Uncharacterized protein</fullName>
    </submittedName>
</protein>
<dbReference type="AlphaFoldDB" id="A0A0J9SVK3"/>
<feature type="compositionally biased region" description="Basic residues" evidence="1">
    <location>
        <begin position="1"/>
        <end position="28"/>
    </location>
</feature>
<evidence type="ECO:0000313" key="3">
    <source>
        <dbReference type="Proteomes" id="UP000053327"/>
    </source>
</evidence>
<accession>A0A0J9SVK3</accession>
<feature type="compositionally biased region" description="Acidic residues" evidence="1">
    <location>
        <begin position="179"/>
        <end position="193"/>
    </location>
</feature>
<gene>
    <name evidence="2" type="ORF">PVBG_02703</name>
</gene>
<proteinExistence type="predicted"/>
<sequence length="269" mass="30190">MGGKSKVKSKRNYYTRRPRKGKKKHNKNTKNSTKKQEKYQKMDIVQEIAAKVVPKVVPKVVQEVAPEIVQEIAVENKCEFVSTAVERVVTVEDALEGQLGADLKAVSDECVVKMDCCSDDLSINELNAVENDEENVLSAVEPHVFTDYSVTSAVDDSEEELESVVVTDFNSPRSKEGGESESDFSEDYVESSTEEGLKVLPNAETEDFVQMVKWMRSKIEDKFTRFKTVFKEGSVENAKSSSDSLKRNSEDQMECVQDLMSFIEHTGTS</sequence>
<feature type="region of interest" description="Disordered" evidence="1">
    <location>
        <begin position="167"/>
        <end position="197"/>
    </location>
</feature>
<organism evidence="2 3">
    <name type="scientific">Plasmodium vivax (strain Brazil I)</name>
    <dbReference type="NCBI Taxonomy" id="1033975"/>
    <lineage>
        <taxon>Eukaryota</taxon>
        <taxon>Sar</taxon>
        <taxon>Alveolata</taxon>
        <taxon>Apicomplexa</taxon>
        <taxon>Aconoidasida</taxon>
        <taxon>Haemosporida</taxon>
        <taxon>Plasmodiidae</taxon>
        <taxon>Plasmodium</taxon>
        <taxon>Plasmodium (Plasmodium)</taxon>
    </lineage>
</organism>
<feature type="region of interest" description="Disordered" evidence="1">
    <location>
        <begin position="1"/>
        <end position="39"/>
    </location>
</feature>
<dbReference type="EMBL" id="KQ234811">
    <property type="protein sequence ID" value="KMZ86861.1"/>
    <property type="molecule type" value="Genomic_DNA"/>
</dbReference>
<name>A0A0J9SVK3_PLAV1</name>